<evidence type="ECO:0000256" key="7">
    <source>
        <dbReference type="ARBA" id="ARBA00022490"/>
    </source>
</evidence>
<dbReference type="PANTHER" id="PTHR31196:SF2">
    <property type="entry name" value="RNA POLYMERASE II NUCLEAR LOCALIZATION PROTEIN SLC7A6OS-RELATED"/>
    <property type="match status" value="1"/>
</dbReference>
<dbReference type="InterPro" id="IPR040218">
    <property type="entry name" value="SLC7A6OS"/>
</dbReference>
<dbReference type="GO" id="GO:0015031">
    <property type="term" value="P:protein transport"/>
    <property type="evidence" value="ECO:0007669"/>
    <property type="project" value="UniProtKB-KW"/>
</dbReference>
<evidence type="ECO:0000256" key="5">
    <source>
        <dbReference type="ARBA" id="ARBA00017036"/>
    </source>
</evidence>
<dbReference type="GO" id="GO:0005634">
    <property type="term" value="C:nucleus"/>
    <property type="evidence" value="ECO:0007669"/>
    <property type="project" value="UniProtKB-SubCell"/>
</dbReference>
<dbReference type="AlphaFoldDB" id="A0AAW1UFH0"/>
<evidence type="ECO:0000256" key="10">
    <source>
        <dbReference type="SAM" id="MobiDB-lite"/>
    </source>
</evidence>
<dbReference type="PANTHER" id="PTHR31196">
    <property type="entry name" value="RNA POLYMERASE II NUCLEAR LOCALIZATION PROTEIN SLC7A6OS-RELATED"/>
    <property type="match status" value="1"/>
</dbReference>
<gene>
    <name evidence="12" type="ORF">WA026_006616</name>
</gene>
<dbReference type="GO" id="GO:0005737">
    <property type="term" value="C:cytoplasm"/>
    <property type="evidence" value="ECO:0007669"/>
    <property type="project" value="UniProtKB-SubCell"/>
</dbReference>
<accession>A0AAW1UFH0</accession>
<dbReference type="Pfam" id="PF08574">
    <property type="entry name" value="Iwr1"/>
    <property type="match status" value="1"/>
</dbReference>
<evidence type="ECO:0000256" key="2">
    <source>
        <dbReference type="ARBA" id="ARBA00004123"/>
    </source>
</evidence>
<organism evidence="12 13">
    <name type="scientific">Henosepilachna vigintioctopunctata</name>
    <dbReference type="NCBI Taxonomy" id="420089"/>
    <lineage>
        <taxon>Eukaryota</taxon>
        <taxon>Metazoa</taxon>
        <taxon>Ecdysozoa</taxon>
        <taxon>Arthropoda</taxon>
        <taxon>Hexapoda</taxon>
        <taxon>Insecta</taxon>
        <taxon>Pterygota</taxon>
        <taxon>Neoptera</taxon>
        <taxon>Endopterygota</taxon>
        <taxon>Coleoptera</taxon>
        <taxon>Polyphaga</taxon>
        <taxon>Cucujiformia</taxon>
        <taxon>Coccinelloidea</taxon>
        <taxon>Coccinellidae</taxon>
        <taxon>Epilachninae</taxon>
        <taxon>Epilachnini</taxon>
        <taxon>Henosepilachna</taxon>
    </lineage>
</organism>
<keyword evidence="8" id="KW-0653">Protein transport</keyword>
<comment type="subcellular location">
    <subcellularLocation>
        <location evidence="3">Cytoplasm</location>
    </subcellularLocation>
    <subcellularLocation>
        <location evidence="2">Nucleus</location>
    </subcellularLocation>
</comment>
<evidence type="ECO:0000313" key="13">
    <source>
        <dbReference type="Proteomes" id="UP001431783"/>
    </source>
</evidence>
<evidence type="ECO:0000256" key="9">
    <source>
        <dbReference type="ARBA" id="ARBA00023242"/>
    </source>
</evidence>
<keyword evidence="9" id="KW-0539">Nucleus</keyword>
<dbReference type="InterPro" id="IPR013883">
    <property type="entry name" value="TF_Iwr1_dom"/>
</dbReference>
<keyword evidence="6" id="KW-0813">Transport</keyword>
<comment type="similarity">
    <text evidence="4">Belongs to the IWR1/SLC7A6OS family.</text>
</comment>
<dbReference type="GO" id="GO:0032502">
    <property type="term" value="P:developmental process"/>
    <property type="evidence" value="ECO:0007669"/>
    <property type="project" value="TreeGrafter"/>
</dbReference>
<keyword evidence="7" id="KW-0963">Cytoplasm</keyword>
<evidence type="ECO:0000256" key="6">
    <source>
        <dbReference type="ARBA" id="ARBA00022448"/>
    </source>
</evidence>
<evidence type="ECO:0000256" key="1">
    <source>
        <dbReference type="ARBA" id="ARBA00003202"/>
    </source>
</evidence>
<dbReference type="InterPro" id="IPR018247">
    <property type="entry name" value="EF_Hand_1_Ca_BS"/>
</dbReference>
<evidence type="ECO:0000256" key="8">
    <source>
        <dbReference type="ARBA" id="ARBA00022927"/>
    </source>
</evidence>
<feature type="compositionally biased region" description="Acidic residues" evidence="10">
    <location>
        <begin position="243"/>
        <end position="254"/>
    </location>
</feature>
<keyword evidence="13" id="KW-1185">Reference proteome</keyword>
<dbReference type="PROSITE" id="PS00018">
    <property type="entry name" value="EF_HAND_1"/>
    <property type="match status" value="1"/>
</dbReference>
<evidence type="ECO:0000256" key="3">
    <source>
        <dbReference type="ARBA" id="ARBA00004496"/>
    </source>
</evidence>
<comment type="function">
    <text evidence="1">Directs RNA polymerase II nuclear import.</text>
</comment>
<evidence type="ECO:0000313" key="12">
    <source>
        <dbReference type="EMBL" id="KAK9879546.1"/>
    </source>
</evidence>
<protein>
    <recommendedName>
        <fullName evidence="5">Probable RNA polymerase II nuclear localization protein SLC7A6OS</fullName>
    </recommendedName>
</protein>
<feature type="region of interest" description="Disordered" evidence="10">
    <location>
        <begin position="243"/>
        <end position="273"/>
    </location>
</feature>
<feature type="compositionally biased region" description="Acidic residues" evidence="10">
    <location>
        <begin position="264"/>
        <end position="273"/>
    </location>
</feature>
<comment type="caution">
    <text evidence="12">The sequence shown here is derived from an EMBL/GenBank/DDBJ whole genome shotgun (WGS) entry which is preliminary data.</text>
</comment>
<reference evidence="12 13" key="1">
    <citation type="submission" date="2023-03" db="EMBL/GenBank/DDBJ databases">
        <title>Genome insight into feeding habits of ladybird beetles.</title>
        <authorList>
            <person name="Li H.-S."/>
            <person name="Huang Y.-H."/>
            <person name="Pang H."/>
        </authorList>
    </citation>
    <scope>NUCLEOTIDE SEQUENCE [LARGE SCALE GENOMIC DNA]</scope>
    <source>
        <strain evidence="12">SYSU_2023b</strain>
        <tissue evidence="12">Whole body</tissue>
    </source>
</reference>
<evidence type="ECO:0000259" key="11">
    <source>
        <dbReference type="Pfam" id="PF08574"/>
    </source>
</evidence>
<evidence type="ECO:0000256" key="4">
    <source>
        <dbReference type="ARBA" id="ARBA00010218"/>
    </source>
</evidence>
<feature type="domain" description="Transcription factor Iwr1" evidence="11">
    <location>
        <begin position="203"/>
        <end position="266"/>
    </location>
</feature>
<proteinExistence type="inferred from homology"/>
<dbReference type="EMBL" id="JARQZJ010000062">
    <property type="protein sequence ID" value="KAK9879546.1"/>
    <property type="molecule type" value="Genomic_DNA"/>
</dbReference>
<dbReference type="Proteomes" id="UP001431783">
    <property type="component" value="Unassembled WGS sequence"/>
</dbReference>
<sequence>MVTQPGRWLKDRRRRCSVANVESADICFYVQSKLLFYLPLVSLTLPNSETYLALNMQVQKEAIIRLKRPLEDSPLDTLILNCNKKRKLDAPTGASTSDLEPLVTILKFTGTQHSQDEDISKHVKDFKNNLKDKLSYGLKKHNVDFNSKLRAEAIKNSKDSRYKVINYLRSNVITDKYNNENLIIYDLEASGEFGCDDKKPDQKFVYDLYCADTNLLEDADDYNISIFPTSESLVFDSDDVYNIDEEDDDSEDSNAENNRRNDYPDESDNDSINEDDLVQAVRNVDLDDTLSSEDELDYSNEEYNDEVYNDDLEEDEYLNFIAENENCSELQEENSLILTDLCNDYYL</sequence>
<name>A0AAW1UFH0_9CUCU</name>